<dbReference type="EMBL" id="JAUKUD010000003">
    <property type="protein sequence ID" value="KAK0749857.1"/>
    <property type="molecule type" value="Genomic_DNA"/>
</dbReference>
<feature type="region of interest" description="Disordered" evidence="1">
    <location>
        <begin position="1"/>
        <end position="23"/>
    </location>
</feature>
<dbReference type="Gene3D" id="1.20.5.170">
    <property type="match status" value="1"/>
</dbReference>
<accession>A0AA40F2T5</accession>
<dbReference type="PANTHER" id="PTHR42070">
    <property type="entry name" value="FILAMENT ASSOCIATED PROTEIN, PUTATIVE (AFU_ORTHOLOGUE AFUA_8G06630)-RELATED"/>
    <property type="match status" value="1"/>
</dbReference>
<reference evidence="2" key="1">
    <citation type="submission" date="2023-06" db="EMBL/GenBank/DDBJ databases">
        <title>Genome-scale phylogeny and comparative genomics of the fungal order Sordariales.</title>
        <authorList>
            <consortium name="Lawrence Berkeley National Laboratory"/>
            <person name="Hensen N."/>
            <person name="Bonometti L."/>
            <person name="Westerberg I."/>
            <person name="Brannstrom I.O."/>
            <person name="Guillou S."/>
            <person name="Cros-Aarteil S."/>
            <person name="Calhoun S."/>
            <person name="Haridas S."/>
            <person name="Kuo A."/>
            <person name="Mondo S."/>
            <person name="Pangilinan J."/>
            <person name="Riley R."/>
            <person name="LaButti K."/>
            <person name="Andreopoulos B."/>
            <person name="Lipzen A."/>
            <person name="Chen C."/>
            <person name="Yanf M."/>
            <person name="Daum C."/>
            <person name="Ng V."/>
            <person name="Clum A."/>
            <person name="Steindorff A."/>
            <person name="Ohm R."/>
            <person name="Martin F."/>
            <person name="Silar P."/>
            <person name="Natvig D."/>
            <person name="Lalanne C."/>
            <person name="Gautier V."/>
            <person name="Ament-velasquez S.L."/>
            <person name="Kruys A."/>
            <person name="Hutchinson M.I."/>
            <person name="Powell A.J."/>
            <person name="Barry K."/>
            <person name="Miller A.N."/>
            <person name="Grigoriev I.V."/>
            <person name="Debuchy R."/>
            <person name="Gladieux P."/>
            <person name="Thoren M.H."/>
            <person name="Johannesson H."/>
        </authorList>
    </citation>
    <scope>NUCLEOTIDE SEQUENCE</scope>
    <source>
        <strain evidence="2">SMH3187-1</strain>
    </source>
</reference>
<organism evidence="2 3">
    <name type="scientific">Schizothecium vesticola</name>
    <dbReference type="NCBI Taxonomy" id="314040"/>
    <lineage>
        <taxon>Eukaryota</taxon>
        <taxon>Fungi</taxon>
        <taxon>Dikarya</taxon>
        <taxon>Ascomycota</taxon>
        <taxon>Pezizomycotina</taxon>
        <taxon>Sordariomycetes</taxon>
        <taxon>Sordariomycetidae</taxon>
        <taxon>Sordariales</taxon>
        <taxon>Schizotheciaceae</taxon>
        <taxon>Schizothecium</taxon>
    </lineage>
</organism>
<evidence type="ECO:0000313" key="2">
    <source>
        <dbReference type="EMBL" id="KAK0749857.1"/>
    </source>
</evidence>
<proteinExistence type="predicted"/>
<keyword evidence="3" id="KW-1185">Reference proteome</keyword>
<name>A0AA40F2T5_9PEZI</name>
<comment type="caution">
    <text evidence="2">The sequence shown here is derived from an EMBL/GenBank/DDBJ whole genome shotgun (WGS) entry which is preliminary data.</text>
</comment>
<evidence type="ECO:0000313" key="3">
    <source>
        <dbReference type="Proteomes" id="UP001172155"/>
    </source>
</evidence>
<feature type="region of interest" description="Disordered" evidence="1">
    <location>
        <begin position="124"/>
        <end position="148"/>
    </location>
</feature>
<dbReference type="Proteomes" id="UP001172155">
    <property type="component" value="Unassembled WGS sequence"/>
</dbReference>
<dbReference type="PANTHER" id="PTHR42070:SF1">
    <property type="entry name" value="FILAMENT ASSOCIATED PROTEIN, PUTATIVE (AFU_ORTHOLOGUE AFUA_8G06630)-RELATED"/>
    <property type="match status" value="1"/>
</dbReference>
<gene>
    <name evidence="2" type="ORF">B0T18DRAFT_427913</name>
</gene>
<evidence type="ECO:0000256" key="1">
    <source>
        <dbReference type="SAM" id="MobiDB-lite"/>
    </source>
</evidence>
<dbReference type="CDD" id="cd14688">
    <property type="entry name" value="bZIP_YAP"/>
    <property type="match status" value="1"/>
</dbReference>
<feature type="compositionally biased region" description="Polar residues" evidence="1">
    <location>
        <begin position="1"/>
        <end position="14"/>
    </location>
</feature>
<dbReference type="AlphaFoldDB" id="A0AA40F2T5"/>
<sequence length="203" mass="21670">MPRKTQTPQSVLANRQSQQRSRARKADLVASLRDQVAAYERAGVAATLEMQRAARAVMEENERLRALLAASSAPPGLRCGNCGWRIGEEGKAELEAAHVLRGLIEAAAARGGACARDERRGECERTGGEGCCPPEEEDDEAAQATPGSVLETSCEAAVDILTELQRSRGEVDAGQVRDSLGCDGAGTCRVSNTRLFDIMDKIS</sequence>
<protein>
    <recommendedName>
        <fullName evidence="4">BZIP domain-containing protein</fullName>
    </recommendedName>
</protein>
<evidence type="ECO:0008006" key="4">
    <source>
        <dbReference type="Google" id="ProtNLM"/>
    </source>
</evidence>